<gene>
    <name evidence="2" type="primary">KRT25</name>
    <name evidence="2" type="ORF">g.74851</name>
</gene>
<dbReference type="PANTHER" id="PTHR37226">
    <property type="entry name" value="GOLGIN FAMILY A PROTEIN"/>
    <property type="match status" value="1"/>
</dbReference>
<protein>
    <submittedName>
        <fullName evidence="2">Keratin, type I cytoskeletal 25</fullName>
    </submittedName>
</protein>
<feature type="coiled-coil region" evidence="1">
    <location>
        <begin position="30"/>
        <end position="100"/>
    </location>
</feature>
<dbReference type="EMBL" id="GDJX01000788">
    <property type="protein sequence ID" value="JAT67148.1"/>
    <property type="molecule type" value="Transcribed_RNA"/>
</dbReference>
<feature type="non-terminal residue" evidence="2">
    <location>
        <position position="1"/>
    </location>
</feature>
<name>A0A1D1ZJP3_9ARAE</name>
<evidence type="ECO:0000313" key="2">
    <source>
        <dbReference type="EMBL" id="JAT67148.1"/>
    </source>
</evidence>
<proteinExistence type="predicted"/>
<reference evidence="2" key="1">
    <citation type="submission" date="2015-07" db="EMBL/GenBank/DDBJ databases">
        <title>Transcriptome Assembly of Anthurium amnicola.</title>
        <authorList>
            <person name="Suzuki J."/>
        </authorList>
    </citation>
    <scope>NUCLEOTIDE SEQUENCE</scope>
</reference>
<accession>A0A1D1ZJP3</accession>
<dbReference type="AlphaFoldDB" id="A0A1D1ZJP3"/>
<organism evidence="2">
    <name type="scientific">Anthurium amnicola</name>
    <dbReference type="NCBI Taxonomy" id="1678845"/>
    <lineage>
        <taxon>Eukaryota</taxon>
        <taxon>Viridiplantae</taxon>
        <taxon>Streptophyta</taxon>
        <taxon>Embryophyta</taxon>
        <taxon>Tracheophyta</taxon>
        <taxon>Spermatophyta</taxon>
        <taxon>Magnoliopsida</taxon>
        <taxon>Liliopsida</taxon>
        <taxon>Araceae</taxon>
        <taxon>Pothoideae</taxon>
        <taxon>Potheae</taxon>
        <taxon>Anthurium</taxon>
    </lineage>
</organism>
<keyword evidence="1" id="KW-0175">Coiled coil</keyword>
<dbReference type="PANTHER" id="PTHR37226:SF4">
    <property type="entry name" value="GOLGIN FAMILY A PROTEIN"/>
    <property type="match status" value="1"/>
</dbReference>
<evidence type="ECO:0000256" key="1">
    <source>
        <dbReference type="SAM" id="Coils"/>
    </source>
</evidence>
<sequence length="171" mass="19594">NTHATPRQRCATLHSRPLIATMGCAMSTRSAELCAELRVLRARVLALEEETGEARRRRERKARAHERRLAALAWRHGQVVYSLEKRLQEEEERMRTLEMAATGGDGANKELRLLGAWRQADLAAERWKQLYLAIKAELDALILRTKQCKIPAWHPCSVKQFNKSLQGFKPL</sequence>